<organism evidence="1 2">
    <name type="scientific">Penicillium nordicum</name>
    <dbReference type="NCBI Taxonomy" id="229535"/>
    <lineage>
        <taxon>Eukaryota</taxon>
        <taxon>Fungi</taxon>
        <taxon>Dikarya</taxon>
        <taxon>Ascomycota</taxon>
        <taxon>Pezizomycotina</taxon>
        <taxon>Eurotiomycetes</taxon>
        <taxon>Eurotiomycetidae</taxon>
        <taxon>Eurotiales</taxon>
        <taxon>Aspergillaceae</taxon>
        <taxon>Penicillium</taxon>
    </lineage>
</organism>
<evidence type="ECO:0000313" key="2">
    <source>
        <dbReference type="Proteomes" id="UP000037696"/>
    </source>
</evidence>
<sequence>MPGVRFHPRQQRPAVFNVISVNSTPHFQPPFTYRDTEGKEILVWPPHFAGVDDDEPIPKVWLDLMVKFQKQLSSDVQ</sequence>
<dbReference type="AlphaFoldDB" id="A0A0M8NRG9"/>
<evidence type="ECO:0000313" key="1">
    <source>
        <dbReference type="EMBL" id="KOS37916.1"/>
    </source>
</evidence>
<name>A0A0M8NRG9_9EURO</name>
<comment type="caution">
    <text evidence="1">The sequence shown here is derived from an EMBL/GenBank/DDBJ whole genome shotgun (WGS) entry which is preliminary data.</text>
</comment>
<keyword evidence="2" id="KW-1185">Reference proteome</keyword>
<dbReference type="Proteomes" id="UP000037696">
    <property type="component" value="Unassembled WGS sequence"/>
</dbReference>
<protein>
    <submittedName>
        <fullName evidence="1">Uncharacterized protein</fullName>
    </submittedName>
</protein>
<accession>A0A0M8NRG9</accession>
<dbReference type="OrthoDB" id="408743at2759"/>
<proteinExistence type="predicted"/>
<dbReference type="EMBL" id="LHQQ01000284">
    <property type="protein sequence ID" value="KOS37916.1"/>
    <property type="molecule type" value="Genomic_DNA"/>
</dbReference>
<reference evidence="1 2" key="1">
    <citation type="submission" date="2015-08" db="EMBL/GenBank/DDBJ databases">
        <title>Genome sequencing of Penicillium nordicum.</title>
        <authorList>
            <person name="Nguyen H.D."/>
            <person name="Seifert K.A."/>
        </authorList>
    </citation>
    <scope>NUCLEOTIDE SEQUENCE [LARGE SCALE GENOMIC DNA]</scope>
    <source>
        <strain evidence="1 2">DAOMC 185683</strain>
    </source>
</reference>
<gene>
    <name evidence="1" type="ORF">ACN38_g11274</name>
</gene>